<dbReference type="PATRIC" id="fig|943816.4.peg.1002"/>
<evidence type="ECO:0000256" key="1">
    <source>
        <dbReference type="SAM" id="MobiDB-lite"/>
    </source>
</evidence>
<proteinExistence type="predicted"/>
<feature type="region of interest" description="Disordered" evidence="1">
    <location>
        <begin position="25"/>
        <end position="63"/>
    </location>
</feature>
<sequence length="271" mass="27331">MPAARCSRRVATAAVVAVLSLAGCGGDGAAESAETSSPSPPPSKSGATPTGSPSAVAGPLSEQQARTALLAEGNLPAGWRHTDLADAAPAGAAPEELRTDDRNCRRLFDVLRGDADKHEARTAASRGYRGSAGGPYLSSEVASYDSAGGDGSKRALSTFRSVRASCRTFTAENDAVTVDFTVSRLTAGPGGDSACARLRGTARGGPADGQQLTLDLVLSRVKQSTAGVALLSVGDGDTGLARRAAEAAAERLTEVTAGRTPSPTVPPEQAD</sequence>
<evidence type="ECO:0000256" key="2">
    <source>
        <dbReference type="SAM" id="SignalP"/>
    </source>
</evidence>
<dbReference type="PROSITE" id="PS51257">
    <property type="entry name" value="PROKAR_LIPOPROTEIN"/>
    <property type="match status" value="1"/>
</dbReference>
<protein>
    <recommendedName>
        <fullName evidence="5">PknH-like extracellular domain-containing protein</fullName>
    </recommendedName>
</protein>
<comment type="caution">
    <text evidence="3">The sequence shown here is derived from an EMBL/GenBank/DDBJ whole genome shotgun (WGS) entry which is preliminary data.</text>
</comment>
<feature type="signal peptide" evidence="2">
    <location>
        <begin position="1"/>
        <end position="29"/>
    </location>
</feature>
<evidence type="ECO:0000313" key="3">
    <source>
        <dbReference type="EMBL" id="OEU97821.1"/>
    </source>
</evidence>
<feature type="compositionally biased region" description="Low complexity" evidence="1">
    <location>
        <begin position="44"/>
        <end position="54"/>
    </location>
</feature>
<organism evidence="3 4">
    <name type="scientific">Streptomyces qinglanensis</name>
    <dbReference type="NCBI Taxonomy" id="943816"/>
    <lineage>
        <taxon>Bacteria</taxon>
        <taxon>Bacillati</taxon>
        <taxon>Actinomycetota</taxon>
        <taxon>Actinomycetes</taxon>
        <taxon>Kitasatosporales</taxon>
        <taxon>Streptomycetaceae</taxon>
        <taxon>Streptomyces</taxon>
    </lineage>
</organism>
<keyword evidence="2" id="KW-0732">Signal</keyword>
<evidence type="ECO:0008006" key="5">
    <source>
        <dbReference type="Google" id="ProtNLM"/>
    </source>
</evidence>
<gene>
    <name evidence="3" type="ORF">AN217_08115</name>
</gene>
<feature type="chain" id="PRO_5009196122" description="PknH-like extracellular domain-containing protein" evidence="2">
    <location>
        <begin position="30"/>
        <end position="271"/>
    </location>
</feature>
<dbReference type="AlphaFoldDB" id="A0A1E7K1L7"/>
<name>A0A1E7K1L7_9ACTN</name>
<evidence type="ECO:0000313" key="4">
    <source>
        <dbReference type="Proteomes" id="UP000175829"/>
    </source>
</evidence>
<dbReference type="RefSeq" id="WP_069991224.1">
    <property type="nucleotide sequence ID" value="NZ_LJGV01000022.1"/>
</dbReference>
<feature type="region of interest" description="Disordered" evidence="1">
    <location>
        <begin position="245"/>
        <end position="271"/>
    </location>
</feature>
<dbReference type="EMBL" id="LJGV01000022">
    <property type="protein sequence ID" value="OEU97821.1"/>
    <property type="molecule type" value="Genomic_DNA"/>
</dbReference>
<dbReference type="Proteomes" id="UP000175829">
    <property type="component" value="Unassembled WGS sequence"/>
</dbReference>
<reference evidence="3 4" key="1">
    <citation type="journal article" date="2016" name="Front. Microbiol.">
        <title>Comparative Genomics Analysis of Streptomyces Species Reveals Their Adaptation to the Marine Environment and Their Diversity at the Genomic Level.</title>
        <authorList>
            <person name="Tian X."/>
            <person name="Zhang Z."/>
            <person name="Yang T."/>
            <person name="Chen M."/>
            <person name="Li J."/>
            <person name="Chen F."/>
            <person name="Yang J."/>
            <person name="Li W."/>
            <person name="Zhang B."/>
            <person name="Zhang Z."/>
            <person name="Wu J."/>
            <person name="Zhang C."/>
            <person name="Long L."/>
            <person name="Xiao J."/>
        </authorList>
    </citation>
    <scope>NUCLEOTIDE SEQUENCE [LARGE SCALE GENOMIC DNA]</scope>
    <source>
        <strain evidence="3 4">SCSIO M10379</strain>
    </source>
</reference>
<accession>A0A1E7K1L7</accession>